<keyword evidence="3" id="KW-0731">Sigma factor</keyword>
<dbReference type="GO" id="GO:0016987">
    <property type="term" value="F:sigma factor activity"/>
    <property type="evidence" value="ECO:0007669"/>
    <property type="project" value="UniProtKB-KW"/>
</dbReference>
<organism evidence="7 8">
    <name type="scientific">Clostridium collagenovorans DSM 3089</name>
    <dbReference type="NCBI Taxonomy" id="1121306"/>
    <lineage>
        <taxon>Bacteria</taxon>
        <taxon>Bacillati</taxon>
        <taxon>Bacillota</taxon>
        <taxon>Clostridia</taxon>
        <taxon>Eubacteriales</taxon>
        <taxon>Clostridiaceae</taxon>
        <taxon>Clostridium</taxon>
    </lineage>
</organism>
<keyword evidence="8" id="KW-1185">Reference proteome</keyword>
<keyword evidence="2" id="KW-0805">Transcription regulation</keyword>
<dbReference type="GO" id="GO:0003677">
    <property type="term" value="F:DNA binding"/>
    <property type="evidence" value="ECO:0007669"/>
    <property type="project" value="InterPro"/>
</dbReference>
<evidence type="ECO:0000256" key="1">
    <source>
        <dbReference type="ARBA" id="ARBA00010641"/>
    </source>
</evidence>
<keyword evidence="4" id="KW-0804">Transcription</keyword>
<dbReference type="InterPro" id="IPR013324">
    <property type="entry name" value="RNA_pol_sigma_r3/r4-like"/>
</dbReference>
<dbReference type="AlphaFoldDB" id="A0A1M5XYG2"/>
<comment type="similarity">
    <text evidence="1">Belongs to the sigma-70 factor family. ECF subfamily.</text>
</comment>
<proteinExistence type="inferred from homology"/>
<feature type="domain" description="RNA polymerase sigma-70 region 2" evidence="5">
    <location>
        <begin position="12"/>
        <end position="78"/>
    </location>
</feature>
<evidence type="ECO:0000256" key="4">
    <source>
        <dbReference type="ARBA" id="ARBA00023163"/>
    </source>
</evidence>
<accession>A0A1M5XYG2</accession>
<sequence>MKDDYDELFRILYDRYYDGIYRYIFANVKNKWNAEDIVSVVFTKLYINREKITDIEGSKNWIYRIARNAIIDYYRANNKVIPINYILDSSNFEEGYDNILIQEEFEEVFKIIDELPNETKNFLKLRYFEGLKFREISEATNTSESTVKTTVSRAIKRVKKIYENNSVEDEMSL</sequence>
<dbReference type="GO" id="GO:0006352">
    <property type="term" value="P:DNA-templated transcription initiation"/>
    <property type="evidence" value="ECO:0007669"/>
    <property type="project" value="InterPro"/>
</dbReference>
<evidence type="ECO:0000313" key="8">
    <source>
        <dbReference type="Proteomes" id="UP000184526"/>
    </source>
</evidence>
<dbReference type="InterPro" id="IPR013249">
    <property type="entry name" value="RNA_pol_sigma70_r4_t2"/>
</dbReference>
<evidence type="ECO:0000259" key="5">
    <source>
        <dbReference type="Pfam" id="PF04542"/>
    </source>
</evidence>
<dbReference type="Gene3D" id="1.10.1740.10">
    <property type="match status" value="1"/>
</dbReference>
<dbReference type="OrthoDB" id="9784984at2"/>
<dbReference type="EMBL" id="FQXP01000010">
    <property type="protein sequence ID" value="SHI04830.1"/>
    <property type="molecule type" value="Genomic_DNA"/>
</dbReference>
<dbReference type="InterPro" id="IPR036388">
    <property type="entry name" value="WH-like_DNA-bd_sf"/>
</dbReference>
<dbReference type="Proteomes" id="UP000184526">
    <property type="component" value="Unassembled WGS sequence"/>
</dbReference>
<evidence type="ECO:0000256" key="2">
    <source>
        <dbReference type="ARBA" id="ARBA00023015"/>
    </source>
</evidence>
<dbReference type="SUPFAM" id="SSF88659">
    <property type="entry name" value="Sigma3 and sigma4 domains of RNA polymerase sigma factors"/>
    <property type="match status" value="1"/>
</dbReference>
<evidence type="ECO:0000256" key="3">
    <source>
        <dbReference type="ARBA" id="ARBA00023082"/>
    </source>
</evidence>
<dbReference type="Gene3D" id="1.10.10.10">
    <property type="entry name" value="Winged helix-like DNA-binding domain superfamily/Winged helix DNA-binding domain"/>
    <property type="match status" value="1"/>
</dbReference>
<dbReference type="InterPro" id="IPR013325">
    <property type="entry name" value="RNA_pol_sigma_r2"/>
</dbReference>
<dbReference type="RefSeq" id="WP_072832383.1">
    <property type="nucleotide sequence ID" value="NZ_FQXP01000010.1"/>
</dbReference>
<dbReference type="PANTHER" id="PTHR43133">
    <property type="entry name" value="RNA POLYMERASE ECF-TYPE SIGMA FACTO"/>
    <property type="match status" value="1"/>
</dbReference>
<dbReference type="Pfam" id="PF08281">
    <property type="entry name" value="Sigma70_r4_2"/>
    <property type="match status" value="1"/>
</dbReference>
<evidence type="ECO:0000313" key="7">
    <source>
        <dbReference type="EMBL" id="SHI04830.1"/>
    </source>
</evidence>
<dbReference type="InterPro" id="IPR014284">
    <property type="entry name" value="RNA_pol_sigma-70_dom"/>
</dbReference>
<reference evidence="7 8" key="1">
    <citation type="submission" date="2016-11" db="EMBL/GenBank/DDBJ databases">
        <authorList>
            <person name="Jaros S."/>
            <person name="Januszkiewicz K."/>
            <person name="Wedrychowicz H."/>
        </authorList>
    </citation>
    <scope>NUCLEOTIDE SEQUENCE [LARGE SCALE GENOMIC DNA]</scope>
    <source>
        <strain evidence="7 8">DSM 3089</strain>
    </source>
</reference>
<gene>
    <name evidence="7" type="ORF">SAMN02745196_02534</name>
</gene>
<dbReference type="NCBIfam" id="TIGR02937">
    <property type="entry name" value="sigma70-ECF"/>
    <property type="match status" value="1"/>
</dbReference>
<dbReference type="CDD" id="cd06171">
    <property type="entry name" value="Sigma70_r4"/>
    <property type="match status" value="1"/>
</dbReference>
<protein>
    <submittedName>
        <fullName evidence="7">RNA polymerase sigma-70 factor, ECF subfamily</fullName>
    </submittedName>
</protein>
<feature type="domain" description="RNA polymerase sigma factor 70 region 4 type 2" evidence="6">
    <location>
        <begin position="107"/>
        <end position="157"/>
    </location>
</feature>
<dbReference type="STRING" id="1121306.SAMN02745196_02534"/>
<dbReference type="SUPFAM" id="SSF88946">
    <property type="entry name" value="Sigma2 domain of RNA polymerase sigma factors"/>
    <property type="match status" value="1"/>
</dbReference>
<dbReference type="InterPro" id="IPR007627">
    <property type="entry name" value="RNA_pol_sigma70_r2"/>
</dbReference>
<evidence type="ECO:0000259" key="6">
    <source>
        <dbReference type="Pfam" id="PF08281"/>
    </source>
</evidence>
<dbReference type="InterPro" id="IPR039425">
    <property type="entry name" value="RNA_pol_sigma-70-like"/>
</dbReference>
<name>A0A1M5XYG2_9CLOT</name>
<dbReference type="PANTHER" id="PTHR43133:SF60">
    <property type="entry name" value="RNA POLYMERASE SIGMA FACTOR SIGV"/>
    <property type="match status" value="1"/>
</dbReference>
<dbReference type="Pfam" id="PF04542">
    <property type="entry name" value="Sigma70_r2"/>
    <property type="match status" value="1"/>
</dbReference>